<evidence type="ECO:0000313" key="2">
    <source>
        <dbReference type="EMBL" id="EAU42478.1"/>
    </source>
</evidence>
<gene>
    <name evidence="2" type="ORF">FP2506_06551</name>
</gene>
<comment type="caution">
    <text evidence="2">The sequence shown here is derived from an EMBL/GenBank/DDBJ whole genome shotgun (WGS) entry which is preliminary data.</text>
</comment>
<dbReference type="RefSeq" id="WP_007066452.1">
    <property type="nucleotide sequence ID" value="NZ_DS022272.1"/>
</dbReference>
<dbReference type="Proteomes" id="UP000004310">
    <property type="component" value="Unassembled WGS sequence"/>
</dbReference>
<dbReference type="HOGENOM" id="CLU_1914001_0_0_5"/>
<feature type="compositionally biased region" description="Basic and acidic residues" evidence="1">
    <location>
        <begin position="107"/>
        <end position="119"/>
    </location>
</feature>
<feature type="region of interest" description="Disordered" evidence="1">
    <location>
        <begin position="1"/>
        <end position="33"/>
    </location>
</feature>
<keyword evidence="3" id="KW-1185">Reference proteome</keyword>
<reference evidence="2 3" key="1">
    <citation type="journal article" date="2010" name="J. Bacteriol.">
        <title>Genome sequence of Fulvimarina pelagi HTCC2506T, a Mn(II)-oxidizing alphaproteobacterium possessing an aerobic anoxygenic photosynthetic gene cluster and Xanthorhodopsin.</title>
        <authorList>
            <person name="Kang I."/>
            <person name="Oh H.M."/>
            <person name="Lim S.I."/>
            <person name="Ferriera S."/>
            <person name="Giovannoni S.J."/>
            <person name="Cho J.C."/>
        </authorList>
    </citation>
    <scope>NUCLEOTIDE SEQUENCE [LARGE SCALE GENOMIC DNA]</scope>
    <source>
        <strain evidence="2 3">HTCC2506</strain>
    </source>
</reference>
<sequence length="132" mass="14191">MSDHPTRTEADIVPVDQAVGGDADNPGITQPVTQDEIDDILNNQTMPIEDRQRRLEELRNRIGVRENADRGDEMSAIEMQINEALGLLADGGHTYATAEGVGMDPAGRADARSPDDERSLGGPDAAGTREPE</sequence>
<dbReference type="AlphaFoldDB" id="Q0G786"/>
<evidence type="ECO:0000313" key="3">
    <source>
        <dbReference type="Proteomes" id="UP000004310"/>
    </source>
</evidence>
<dbReference type="eggNOG" id="ENOG50301XK">
    <property type="taxonomic scope" value="Bacteria"/>
</dbReference>
<dbReference type="EMBL" id="AATP01000001">
    <property type="protein sequence ID" value="EAU42478.1"/>
    <property type="molecule type" value="Genomic_DNA"/>
</dbReference>
<evidence type="ECO:0000256" key="1">
    <source>
        <dbReference type="SAM" id="MobiDB-lite"/>
    </source>
</evidence>
<proteinExistence type="predicted"/>
<protein>
    <submittedName>
        <fullName evidence="2">Uncharacterized protein</fullName>
    </submittedName>
</protein>
<accession>Q0G786</accession>
<name>Q0G786_9HYPH</name>
<organism evidence="2 3">
    <name type="scientific">Fulvimarina pelagi HTCC2506</name>
    <dbReference type="NCBI Taxonomy" id="314231"/>
    <lineage>
        <taxon>Bacteria</taxon>
        <taxon>Pseudomonadati</taxon>
        <taxon>Pseudomonadota</taxon>
        <taxon>Alphaproteobacteria</taxon>
        <taxon>Hyphomicrobiales</taxon>
        <taxon>Aurantimonadaceae</taxon>
        <taxon>Fulvimarina</taxon>
    </lineage>
</organism>
<feature type="region of interest" description="Disordered" evidence="1">
    <location>
        <begin position="95"/>
        <end position="132"/>
    </location>
</feature>
<dbReference type="STRING" id="217511.GCA_001463845_00090"/>
<feature type="compositionally biased region" description="Basic and acidic residues" evidence="1">
    <location>
        <begin position="1"/>
        <end position="10"/>
    </location>
</feature>